<evidence type="ECO:0000313" key="3">
    <source>
        <dbReference type="Proteomes" id="UP000054558"/>
    </source>
</evidence>
<evidence type="ECO:0000313" key="2">
    <source>
        <dbReference type="EMBL" id="GAQ83781.1"/>
    </source>
</evidence>
<name>A0A1Y1I3M7_KLENI</name>
<evidence type="ECO:0000256" key="1">
    <source>
        <dbReference type="SAM" id="MobiDB-lite"/>
    </source>
</evidence>
<dbReference type="EMBL" id="DF237110">
    <property type="protein sequence ID" value="GAQ83781.1"/>
    <property type="molecule type" value="Genomic_DNA"/>
</dbReference>
<accession>A0A1Y1I3M7</accession>
<dbReference type="Proteomes" id="UP000054558">
    <property type="component" value="Unassembled WGS sequence"/>
</dbReference>
<feature type="region of interest" description="Disordered" evidence="1">
    <location>
        <begin position="78"/>
        <end position="101"/>
    </location>
</feature>
<organism evidence="2 3">
    <name type="scientific">Klebsormidium nitens</name>
    <name type="common">Green alga</name>
    <name type="synonym">Ulothrix nitens</name>
    <dbReference type="NCBI Taxonomy" id="105231"/>
    <lineage>
        <taxon>Eukaryota</taxon>
        <taxon>Viridiplantae</taxon>
        <taxon>Streptophyta</taxon>
        <taxon>Klebsormidiophyceae</taxon>
        <taxon>Klebsormidiales</taxon>
        <taxon>Klebsormidiaceae</taxon>
        <taxon>Klebsormidium</taxon>
    </lineage>
</organism>
<dbReference type="PANTHER" id="PTHR36064">
    <property type="entry name" value="EMBRYO DEFECTIVE 2735"/>
    <property type="match status" value="1"/>
</dbReference>
<protein>
    <submittedName>
        <fullName evidence="2">Uncharacterized protein</fullName>
    </submittedName>
</protein>
<reference evidence="2 3" key="1">
    <citation type="journal article" date="2014" name="Nat. Commun.">
        <title>Klebsormidium flaccidum genome reveals primary factors for plant terrestrial adaptation.</title>
        <authorList>
            <person name="Hori K."/>
            <person name="Maruyama F."/>
            <person name="Fujisawa T."/>
            <person name="Togashi T."/>
            <person name="Yamamoto N."/>
            <person name="Seo M."/>
            <person name="Sato S."/>
            <person name="Yamada T."/>
            <person name="Mori H."/>
            <person name="Tajima N."/>
            <person name="Moriyama T."/>
            <person name="Ikeuchi M."/>
            <person name="Watanabe M."/>
            <person name="Wada H."/>
            <person name="Kobayashi K."/>
            <person name="Saito M."/>
            <person name="Masuda T."/>
            <person name="Sasaki-Sekimoto Y."/>
            <person name="Mashiguchi K."/>
            <person name="Awai K."/>
            <person name="Shimojima M."/>
            <person name="Masuda S."/>
            <person name="Iwai M."/>
            <person name="Nobusawa T."/>
            <person name="Narise T."/>
            <person name="Kondo S."/>
            <person name="Saito H."/>
            <person name="Sato R."/>
            <person name="Murakawa M."/>
            <person name="Ihara Y."/>
            <person name="Oshima-Yamada Y."/>
            <person name="Ohtaka K."/>
            <person name="Satoh M."/>
            <person name="Sonobe K."/>
            <person name="Ishii M."/>
            <person name="Ohtani R."/>
            <person name="Kanamori-Sato M."/>
            <person name="Honoki R."/>
            <person name="Miyazaki D."/>
            <person name="Mochizuki H."/>
            <person name="Umetsu J."/>
            <person name="Higashi K."/>
            <person name="Shibata D."/>
            <person name="Kamiya Y."/>
            <person name="Sato N."/>
            <person name="Nakamura Y."/>
            <person name="Tabata S."/>
            <person name="Ida S."/>
            <person name="Kurokawa K."/>
            <person name="Ohta H."/>
        </authorList>
    </citation>
    <scope>NUCLEOTIDE SEQUENCE [LARGE SCALE GENOMIC DNA]</scope>
    <source>
        <strain evidence="2 3">NIES-2285</strain>
    </source>
</reference>
<proteinExistence type="predicted"/>
<gene>
    <name evidence="2" type="ORF">KFL_001610220</name>
</gene>
<feature type="region of interest" description="Disordered" evidence="1">
    <location>
        <begin position="158"/>
        <end position="196"/>
    </location>
</feature>
<dbReference type="OrthoDB" id="514706at2759"/>
<sequence>MGIRARIYFVRNVWRKVADYVRYDLREIIVPSSLPDPPGTVIEKKKIPLNTHLQVWKRACIIYGRSWKMSMGLIQRDEVWGPKPKSERPNEGEKQEPREPTFAEELAAAAKAGGEGMRPVLQRLYVSRARGYRDALQSFVGGYQEGLKEAMERAAKEDAVWKTEAEGGRAETGGSEGTKTANGGQVGVDVDARMKA</sequence>
<dbReference type="AlphaFoldDB" id="A0A1Y1I3M7"/>
<keyword evidence="3" id="KW-1185">Reference proteome</keyword>
<feature type="compositionally biased region" description="Basic and acidic residues" evidence="1">
    <location>
        <begin position="158"/>
        <end position="169"/>
    </location>
</feature>
<dbReference type="OMA" id="NFIEGYQ"/>